<dbReference type="Pfam" id="PF13692">
    <property type="entry name" value="Glyco_trans_1_4"/>
    <property type="match status" value="1"/>
</dbReference>
<feature type="domain" description="Glycosyltransferase subfamily 4-like N-terminal" evidence="3">
    <location>
        <begin position="13"/>
        <end position="171"/>
    </location>
</feature>
<dbReference type="EC" id="2.4.-.-" evidence="4"/>
<dbReference type="Gene3D" id="3.40.50.2000">
    <property type="entry name" value="Glycogen Phosphorylase B"/>
    <property type="match status" value="3"/>
</dbReference>
<accession>A0ABY5ZTT7</accession>
<dbReference type="RefSeq" id="WP_260718597.1">
    <property type="nucleotide sequence ID" value="NZ_CP104377.1"/>
</dbReference>
<dbReference type="Proteomes" id="UP001058290">
    <property type="component" value="Chromosome"/>
</dbReference>
<dbReference type="EMBL" id="CP104377">
    <property type="protein sequence ID" value="UXC17392.1"/>
    <property type="molecule type" value="Genomic_DNA"/>
</dbReference>
<dbReference type="Pfam" id="PF13439">
    <property type="entry name" value="Glyco_transf_4"/>
    <property type="match status" value="1"/>
</dbReference>
<dbReference type="InterPro" id="IPR029044">
    <property type="entry name" value="Nucleotide-diphossugar_trans"/>
</dbReference>
<keyword evidence="4" id="KW-0808">Transferase</keyword>
<organism evidence="4 5">
    <name type="scientific">Comamonas squillarum</name>
    <dbReference type="NCBI Taxonomy" id="2977320"/>
    <lineage>
        <taxon>Bacteria</taxon>
        <taxon>Pseudomonadati</taxon>
        <taxon>Pseudomonadota</taxon>
        <taxon>Betaproteobacteria</taxon>
        <taxon>Burkholderiales</taxon>
        <taxon>Comamonadaceae</taxon>
        <taxon>Comamonas</taxon>
    </lineage>
</organism>
<sequence>MKSILIVTQQFTIGGLETHIRGEIEQLSAMGIEVHLATGSTLDKTLLPSGLKSITAGLVLEPSATAQQTLKAIEKLRQLIREHRIDRLHIHPFTSIVPAAIAAELEAAPYALTLHGPDSLGSFYGPTFDAVLKDAVLPNCSAVFAVSPEVKELAAVYVADSAIQYIPNAVSMGRWTQSAHAHTDHWLVVSRLDDAKVPGVLDFCVKAKESGIPRILIAGDGAARPMLESWLQQRGLEDFVQFLGAIADVGALMSRAAGIAGMGRVLLEGIAACKPVVLVGYDGVKGVLDYSLFERAARANFSGRGLPTVDGAGLREQLAILESSPEFEHLHNLAQKDFDEKFVWENFAKYMGAAQPPRQPYLQHIYACLQTMPVNDETPYLNSLEFLSKLETEISENTANWRRFEISILLAKCRLERELDNKVAANMVAKISDKDVQISDLKQQLTDLNLNINGLRQNIVALNSQVNHFSQSASSNEQSLKNIHCSASWRITYPLRLTYSAISKFGTPLFTKLPVKFQRQVLNKINPEVHSVSGNRSEIAFKNLASDFSESTNNTFDNSRQQVLEDDLVIIAGVPFDDVGGGQRSAQLARCALKTGRRVTYIHIYKKFDFEVNAYVDSHISIFGLDHFHIDEISPEKLLRCISSNSTLLIELPHPAALPYLKAFSYSGMRTVFELIDDWETSLGGDWFNMGVYRDFVEKAESVVGTARLLVERLRNLGRADALYLPNAANEYIFDKYKNYQRPKDLPADGYIGLYFGSLYGEWFAWEFLEEAAHNNPGIKFVLIGDRPQREHLPKNIILLGPKQIDELPAYLAYSDFTLLPFTPGKISDAVSPIKVFEYLFAGKPVVSTNLPEINGYPGLIIKNTPAEYSAACAEVVKADCGKLNALNDNFIWENSWFSRLDKITLKNKKTRFEKSVSVIILIHNNIKIIERTLSSLLCHCTDYIKEIIVVDNCSVDGGAQLVREKFPSVLVVSNPVNGCASGRNLGLQSATGKYISFFDSDQWFTSSSCFDEALSILDRDANVGAIGWAAGWFDASRDDFGGMITDYCPNRGMNAQAIRKGYRSDVAYLGTGGFFARAAVIRSTQGFDVAYDPTCFEDTDMSLQIKDLGLDICYRDLTGIRHQPHQTTSASGGSDAYVKLFKRNADYFREKWKHRSDLFIDYTE</sequence>
<dbReference type="PANTHER" id="PTHR12526">
    <property type="entry name" value="GLYCOSYLTRANSFERASE"/>
    <property type="match status" value="1"/>
</dbReference>
<feature type="domain" description="Glycosyltransferase 2-like" evidence="2">
    <location>
        <begin position="918"/>
        <end position="1043"/>
    </location>
</feature>
<evidence type="ECO:0000259" key="2">
    <source>
        <dbReference type="Pfam" id="PF00535"/>
    </source>
</evidence>
<evidence type="ECO:0000259" key="3">
    <source>
        <dbReference type="Pfam" id="PF13439"/>
    </source>
</evidence>
<dbReference type="PANTHER" id="PTHR12526:SF638">
    <property type="entry name" value="SPORE COAT PROTEIN SA"/>
    <property type="match status" value="1"/>
</dbReference>
<name>A0ABY5ZTT7_9BURK</name>
<evidence type="ECO:0000313" key="4">
    <source>
        <dbReference type="EMBL" id="UXC17392.1"/>
    </source>
</evidence>
<reference evidence="4" key="1">
    <citation type="submission" date="2022-09" db="EMBL/GenBank/DDBJ databases">
        <title>Bacterial diversity in gut of crayfish and pufferfish.</title>
        <authorList>
            <person name="Huang Y."/>
        </authorList>
    </citation>
    <scope>NUCLEOTIDE SEQUENCE</scope>
    <source>
        <strain evidence="4">PR12</strain>
    </source>
</reference>
<dbReference type="SUPFAM" id="SSF53448">
    <property type="entry name" value="Nucleotide-diphospho-sugar transferases"/>
    <property type="match status" value="1"/>
</dbReference>
<gene>
    <name evidence="4" type="ORF">N4T19_17005</name>
</gene>
<dbReference type="CDD" id="cd03801">
    <property type="entry name" value="GT4_PimA-like"/>
    <property type="match status" value="1"/>
</dbReference>
<feature type="coiled-coil region" evidence="1">
    <location>
        <begin position="438"/>
        <end position="465"/>
    </location>
</feature>
<proteinExistence type="predicted"/>
<dbReference type="Pfam" id="PF00535">
    <property type="entry name" value="Glycos_transf_2"/>
    <property type="match status" value="1"/>
</dbReference>
<dbReference type="InterPro" id="IPR001173">
    <property type="entry name" value="Glyco_trans_2-like"/>
</dbReference>
<evidence type="ECO:0000256" key="1">
    <source>
        <dbReference type="SAM" id="Coils"/>
    </source>
</evidence>
<dbReference type="GO" id="GO:0016757">
    <property type="term" value="F:glycosyltransferase activity"/>
    <property type="evidence" value="ECO:0007669"/>
    <property type="project" value="UniProtKB-KW"/>
</dbReference>
<dbReference type="SUPFAM" id="SSF53756">
    <property type="entry name" value="UDP-Glycosyltransferase/glycogen phosphorylase"/>
    <property type="match status" value="2"/>
</dbReference>
<keyword evidence="1" id="KW-0175">Coiled coil</keyword>
<dbReference type="InterPro" id="IPR028098">
    <property type="entry name" value="Glyco_trans_4-like_N"/>
</dbReference>
<dbReference type="Gene3D" id="3.90.550.10">
    <property type="entry name" value="Spore Coat Polysaccharide Biosynthesis Protein SpsA, Chain A"/>
    <property type="match status" value="1"/>
</dbReference>
<keyword evidence="5" id="KW-1185">Reference proteome</keyword>
<evidence type="ECO:0000313" key="5">
    <source>
        <dbReference type="Proteomes" id="UP001058290"/>
    </source>
</evidence>
<keyword evidence="4" id="KW-0328">Glycosyltransferase</keyword>
<protein>
    <submittedName>
        <fullName evidence="4">Glycosyltransferase</fullName>
        <ecNumber evidence="4">2.4.-.-</ecNumber>
    </submittedName>
</protein>